<evidence type="ECO:0000259" key="4">
    <source>
        <dbReference type="PROSITE" id="PS51063"/>
    </source>
</evidence>
<dbReference type="RefSeq" id="WP_088153314.1">
    <property type="nucleotide sequence ID" value="NZ_NHON01000049.1"/>
</dbReference>
<protein>
    <recommendedName>
        <fullName evidence="4">HTH crp-type domain-containing protein</fullName>
    </recommendedName>
</protein>
<dbReference type="PROSITE" id="PS51063">
    <property type="entry name" value="HTH_CRP_2"/>
    <property type="match status" value="1"/>
</dbReference>
<dbReference type="AlphaFoldDB" id="A0A211ZHP3"/>
<organism evidence="5 6">
    <name type="scientific">Inquilinus limosus</name>
    <dbReference type="NCBI Taxonomy" id="171674"/>
    <lineage>
        <taxon>Bacteria</taxon>
        <taxon>Pseudomonadati</taxon>
        <taxon>Pseudomonadota</taxon>
        <taxon>Alphaproteobacteria</taxon>
        <taxon>Rhodospirillales</taxon>
        <taxon>Rhodospirillaceae</taxon>
        <taxon>Inquilinus</taxon>
    </lineage>
</organism>
<accession>A0A211ZHP3</accession>
<dbReference type="InterPro" id="IPR014710">
    <property type="entry name" value="RmlC-like_jellyroll"/>
</dbReference>
<keyword evidence="3" id="KW-0804">Transcription</keyword>
<keyword evidence="6" id="KW-1185">Reference proteome</keyword>
<dbReference type="SUPFAM" id="SSF46785">
    <property type="entry name" value="Winged helix' DNA-binding domain"/>
    <property type="match status" value="1"/>
</dbReference>
<gene>
    <name evidence="5" type="ORF">BWR60_22730</name>
</gene>
<dbReference type="GO" id="GO:0006355">
    <property type="term" value="P:regulation of DNA-templated transcription"/>
    <property type="evidence" value="ECO:0007669"/>
    <property type="project" value="InterPro"/>
</dbReference>
<comment type="caution">
    <text evidence="5">The sequence shown here is derived from an EMBL/GenBank/DDBJ whole genome shotgun (WGS) entry which is preliminary data.</text>
</comment>
<keyword evidence="2" id="KW-0238">DNA-binding</keyword>
<evidence type="ECO:0000256" key="2">
    <source>
        <dbReference type="ARBA" id="ARBA00023125"/>
    </source>
</evidence>
<dbReference type="GO" id="GO:0003677">
    <property type="term" value="F:DNA binding"/>
    <property type="evidence" value="ECO:0007669"/>
    <property type="project" value="UniProtKB-KW"/>
</dbReference>
<dbReference type="OrthoDB" id="7584044at2"/>
<feature type="domain" description="HTH crp-type" evidence="4">
    <location>
        <begin position="153"/>
        <end position="227"/>
    </location>
</feature>
<dbReference type="InterPro" id="IPR036390">
    <property type="entry name" value="WH_DNA-bd_sf"/>
</dbReference>
<evidence type="ECO:0000256" key="3">
    <source>
        <dbReference type="ARBA" id="ARBA00023163"/>
    </source>
</evidence>
<keyword evidence="1" id="KW-0805">Transcription regulation</keyword>
<reference evidence="6" key="1">
    <citation type="submission" date="2017-05" db="EMBL/GenBank/DDBJ databases">
        <authorList>
            <person name="Macchi M."/>
            <person name="Festa S."/>
            <person name="Coppotelli B.M."/>
            <person name="Morelli I.S."/>
        </authorList>
    </citation>
    <scope>NUCLEOTIDE SEQUENCE [LARGE SCALE GENOMIC DNA]</scope>
    <source>
        <strain evidence="6">I</strain>
    </source>
</reference>
<dbReference type="Proteomes" id="UP000196655">
    <property type="component" value="Unassembled WGS sequence"/>
</dbReference>
<dbReference type="InterPro" id="IPR012318">
    <property type="entry name" value="HTH_CRP"/>
</dbReference>
<evidence type="ECO:0000313" key="5">
    <source>
        <dbReference type="EMBL" id="OWJ64798.1"/>
    </source>
</evidence>
<dbReference type="InterPro" id="IPR018490">
    <property type="entry name" value="cNMP-bd_dom_sf"/>
</dbReference>
<sequence>MVNTIMSVNEDAFISKISRYITPSASEIVALKKILANDVKCVARVELIEDYEIFGPIFILNKGWGYSFRDLPNGLRQIIDFILPGDIFGLQEIFLGGSNLGFASITSVDAAVVSPRTLLGMSRQWPRLGGAILWSASLQGSIAAERLVALGRRSAAGRMAHLLLELSIRLEFIGQGSPSGFFCPLTQHDLANALGLTPVHVNRVLRHLRQLELVVFRNSKVEFLDRQGLIDIAHFDAAYLGRNRDASRKIFGN</sequence>
<proteinExistence type="predicted"/>
<dbReference type="SUPFAM" id="SSF51206">
    <property type="entry name" value="cAMP-binding domain-like"/>
    <property type="match status" value="1"/>
</dbReference>
<name>A0A211ZHP3_9PROT</name>
<evidence type="ECO:0000313" key="6">
    <source>
        <dbReference type="Proteomes" id="UP000196655"/>
    </source>
</evidence>
<evidence type="ECO:0000256" key="1">
    <source>
        <dbReference type="ARBA" id="ARBA00023015"/>
    </source>
</evidence>
<dbReference type="EMBL" id="NHON01000049">
    <property type="protein sequence ID" value="OWJ64798.1"/>
    <property type="molecule type" value="Genomic_DNA"/>
</dbReference>
<dbReference type="Gene3D" id="2.60.120.10">
    <property type="entry name" value="Jelly Rolls"/>
    <property type="match status" value="1"/>
</dbReference>
<dbReference type="Pfam" id="PF13545">
    <property type="entry name" value="HTH_Crp_2"/>
    <property type="match status" value="1"/>
</dbReference>